<dbReference type="Pfam" id="PF25788">
    <property type="entry name" value="Ig_Rha78A_N"/>
    <property type="match status" value="1"/>
</dbReference>
<dbReference type="Gene3D" id="1.50.10.10">
    <property type="match status" value="1"/>
</dbReference>
<evidence type="ECO:0000259" key="7">
    <source>
        <dbReference type="Pfam" id="PF17389"/>
    </source>
</evidence>
<evidence type="ECO:0000256" key="3">
    <source>
        <dbReference type="ARBA" id="ARBA00022801"/>
    </source>
</evidence>
<evidence type="ECO:0000259" key="6">
    <source>
        <dbReference type="Pfam" id="PF08531"/>
    </source>
</evidence>
<feature type="compositionally biased region" description="Basic and acidic residues" evidence="4">
    <location>
        <begin position="879"/>
        <end position="893"/>
    </location>
</feature>
<gene>
    <name evidence="9" type="ORF">DQG23_22885</name>
</gene>
<dbReference type="InterPro" id="IPR013783">
    <property type="entry name" value="Ig-like_fold"/>
</dbReference>
<evidence type="ECO:0000313" key="9">
    <source>
        <dbReference type="EMBL" id="RAV18994.1"/>
    </source>
</evidence>
<dbReference type="Pfam" id="PF05592">
    <property type="entry name" value="Bac_rhamnosid"/>
    <property type="match status" value="1"/>
</dbReference>
<dbReference type="EMBL" id="QMFB01000014">
    <property type="protein sequence ID" value="RAV18994.1"/>
    <property type="molecule type" value="Genomic_DNA"/>
</dbReference>
<dbReference type="GO" id="GO:0030596">
    <property type="term" value="F:alpha-L-rhamnosidase activity"/>
    <property type="evidence" value="ECO:0007669"/>
    <property type="project" value="UniProtKB-EC"/>
</dbReference>
<dbReference type="Pfam" id="PF17389">
    <property type="entry name" value="Bac_rhamnosid6H"/>
    <property type="match status" value="1"/>
</dbReference>
<proteinExistence type="predicted"/>
<reference evidence="9 10" key="1">
    <citation type="journal article" date="2009" name="Int. J. Syst. Evol. Microbiol.">
        <title>Paenibacillus contaminans sp. nov., isolated from a contaminated laboratory plate.</title>
        <authorList>
            <person name="Chou J.H."/>
            <person name="Lee J.H."/>
            <person name="Lin M.C."/>
            <person name="Chang P.S."/>
            <person name="Arun A.B."/>
            <person name="Young C.C."/>
            <person name="Chen W.M."/>
        </authorList>
    </citation>
    <scope>NUCLEOTIDE SEQUENCE [LARGE SCALE GENOMIC DNA]</scope>
    <source>
        <strain evidence="9 10">CKOBP-6</strain>
    </source>
</reference>
<dbReference type="Gene3D" id="2.60.40.10">
    <property type="entry name" value="Immunoglobulins"/>
    <property type="match status" value="1"/>
</dbReference>
<feature type="region of interest" description="Disordered" evidence="4">
    <location>
        <begin position="871"/>
        <end position="893"/>
    </location>
</feature>
<feature type="domain" description="Alpha-L-rhamnosidase six-hairpin glycosidase" evidence="7">
    <location>
        <begin position="436"/>
        <end position="772"/>
    </location>
</feature>
<accession>A0A329MGM7</accession>
<evidence type="ECO:0000256" key="4">
    <source>
        <dbReference type="SAM" id="MobiDB-lite"/>
    </source>
</evidence>
<dbReference type="InterPro" id="IPR013737">
    <property type="entry name" value="Bac_rhamnosid_N"/>
</dbReference>
<dbReference type="OrthoDB" id="9815108at2"/>
<dbReference type="Gene3D" id="2.60.120.260">
    <property type="entry name" value="Galactose-binding domain-like"/>
    <property type="match status" value="2"/>
</dbReference>
<dbReference type="InterPro" id="IPR035398">
    <property type="entry name" value="Bac_rhamnosid_C"/>
</dbReference>
<comment type="caution">
    <text evidence="9">The sequence shown here is derived from an EMBL/GenBank/DDBJ whole genome shotgun (WGS) entry which is preliminary data.</text>
</comment>
<dbReference type="Pfam" id="PF17390">
    <property type="entry name" value="Bac_rhamnosid_C"/>
    <property type="match status" value="1"/>
</dbReference>
<evidence type="ECO:0000259" key="5">
    <source>
        <dbReference type="Pfam" id="PF05592"/>
    </source>
</evidence>
<dbReference type="Proteomes" id="UP000250369">
    <property type="component" value="Unassembled WGS sequence"/>
</dbReference>
<feature type="domain" description="Bacterial alpha-L-rhamnosidase N-terminal" evidence="6">
    <location>
        <begin position="150"/>
        <end position="301"/>
    </location>
</feature>
<evidence type="ECO:0000259" key="8">
    <source>
        <dbReference type="Pfam" id="PF17390"/>
    </source>
</evidence>
<dbReference type="AlphaFoldDB" id="A0A329MGM7"/>
<dbReference type="Gene3D" id="2.60.420.10">
    <property type="entry name" value="Maltose phosphorylase, domain 3"/>
    <property type="match status" value="1"/>
</dbReference>
<protein>
    <recommendedName>
        <fullName evidence="2">alpha-L-rhamnosidase</fullName>
        <ecNumber evidence="2">3.2.1.40</ecNumber>
    </recommendedName>
</protein>
<feature type="domain" description="Alpha-L-rhamnosidase concanavalin-like" evidence="5">
    <location>
        <begin position="330"/>
        <end position="422"/>
    </location>
</feature>
<dbReference type="InterPro" id="IPR035396">
    <property type="entry name" value="Bac_rhamnosid6H"/>
</dbReference>
<dbReference type="InterPro" id="IPR008902">
    <property type="entry name" value="Rhamnosid_concanavalin"/>
</dbReference>
<keyword evidence="10" id="KW-1185">Reference proteome</keyword>
<keyword evidence="3" id="KW-0378">Hydrolase</keyword>
<dbReference type="RefSeq" id="WP_113033201.1">
    <property type="nucleotide sequence ID" value="NZ_QMFB01000014.1"/>
</dbReference>
<dbReference type="InterPro" id="IPR012341">
    <property type="entry name" value="6hp_glycosidase-like_sf"/>
</dbReference>
<comment type="catalytic activity">
    <reaction evidence="1">
        <text>Hydrolysis of terminal non-reducing alpha-L-rhamnose residues in alpha-L-rhamnosides.</text>
        <dbReference type="EC" id="3.2.1.40"/>
    </reaction>
</comment>
<dbReference type="InterPro" id="IPR016007">
    <property type="entry name" value="Alpha_rhamnosid"/>
</dbReference>
<sequence length="917" mass="102316">MNHSMLIIHSLRVNDNERPMGIDDRSIAFTWRLGSEERGTEQAAYRVLVSTDPAGLERREGNVWDSGRVEGHPLRVIYEGPPLQGHTRYWWKVIVWENKGGSAESASDYFDAGLSPGDWQGEWIWKPDDARINDFAYFRKEIRLNKEAGLAKLFVSAHHYLQLFVNGQRVGGYGSPAPTNPVKTKYYLAYDVTGLLQNGDNCIAAVVHYLGGDGQNYVNGEPGFLLQGHIDYADGTSETVKTDHTWETLADIPHQIGTRYQQNRRISAIEAFDAGKSDASWTTAGYEGACKQAVTAAAIEEQRWPLKWQTIPEGAVEETIVPTAMPVQEAGRQVFDAGKIVSGWPRLSVKGVRGATVRLRYSEDLDENGCVKHNVCNEKSEFYYDEYTMSGAEEETWEPSLSYKAFRYVEVTGYPELLEAGQVLVVSAHTALPYEGGFHSSSALLNDMYAACIQTQKNNALGQLVDCPHREQAQYLADSDLQAELLLYQFSSASTVEKVLADFADGQLADGTFPFVYPSNYEHPDFYIRIPEWDLHFPTILWKLYRFTGDQRTLERLYAPAKRMLVHYFDRTDFKLGLVPQSRGIKPRDWHISDHPYPEIDHSGEFLTVQNMKLAHGLTLMAEMAGILGYESEAEQMTARSEQLSKAILDSMYDTEHKRFRDSYGSGSSHQGTNAVALHYGFAPSADRQELLDTVAGQGLETKTLLSLNLLHVLFQNGREEDGYRLLTKTDFPSWGYMILQGSPTIWEGFRDIESHCHAWNAYPARMMVEYIAGIQMEETGWERIRINPYVPGDLDHAAGQMMTPRGKVSAGWQKSAESRGLQLNVDIPVGTEASVWIPAEDAGSIEIWESGSLVWADGAFRASVAGITGGNASSSGKSGDRSHAAKHREPGDAHGAGAYVVLQIRSGSYAFECRPA</sequence>
<dbReference type="SUPFAM" id="SSF48208">
    <property type="entry name" value="Six-hairpin glycosidases"/>
    <property type="match status" value="1"/>
</dbReference>
<organism evidence="9 10">
    <name type="scientific">Paenibacillus contaminans</name>
    <dbReference type="NCBI Taxonomy" id="450362"/>
    <lineage>
        <taxon>Bacteria</taxon>
        <taxon>Bacillati</taxon>
        <taxon>Bacillota</taxon>
        <taxon>Bacilli</taxon>
        <taxon>Bacillales</taxon>
        <taxon>Paenibacillaceae</taxon>
        <taxon>Paenibacillus</taxon>
    </lineage>
</organism>
<feature type="domain" description="Alpha-L-rhamnosidase C-terminal" evidence="8">
    <location>
        <begin position="774"/>
        <end position="846"/>
    </location>
</feature>
<dbReference type="SUPFAM" id="SSF49785">
    <property type="entry name" value="Galactose-binding domain-like"/>
    <property type="match status" value="1"/>
</dbReference>
<dbReference type="GO" id="GO:0005975">
    <property type="term" value="P:carbohydrate metabolic process"/>
    <property type="evidence" value="ECO:0007669"/>
    <property type="project" value="InterPro"/>
</dbReference>
<dbReference type="PANTHER" id="PTHR33307:SF6">
    <property type="entry name" value="ALPHA-RHAMNOSIDASE (EUROFUNG)-RELATED"/>
    <property type="match status" value="1"/>
</dbReference>
<dbReference type="EC" id="3.2.1.40" evidence="2"/>
<evidence type="ECO:0000256" key="2">
    <source>
        <dbReference type="ARBA" id="ARBA00012652"/>
    </source>
</evidence>
<evidence type="ECO:0000256" key="1">
    <source>
        <dbReference type="ARBA" id="ARBA00001445"/>
    </source>
</evidence>
<dbReference type="InterPro" id="IPR008979">
    <property type="entry name" value="Galactose-bd-like_sf"/>
</dbReference>
<dbReference type="Pfam" id="PF08531">
    <property type="entry name" value="Bac_rhamnosid_N"/>
    <property type="match status" value="1"/>
</dbReference>
<dbReference type="InterPro" id="IPR008928">
    <property type="entry name" value="6-hairpin_glycosidase_sf"/>
</dbReference>
<evidence type="ECO:0000313" key="10">
    <source>
        <dbReference type="Proteomes" id="UP000250369"/>
    </source>
</evidence>
<dbReference type="PANTHER" id="PTHR33307">
    <property type="entry name" value="ALPHA-RHAMNOSIDASE (EUROFUNG)"/>
    <property type="match status" value="1"/>
</dbReference>
<name>A0A329MGM7_9BACL</name>